<evidence type="ECO:0000313" key="2">
    <source>
        <dbReference type="Proteomes" id="UP001286313"/>
    </source>
</evidence>
<protein>
    <submittedName>
        <fullName evidence="1">Uncharacterized protein</fullName>
    </submittedName>
</protein>
<accession>A0AAE1BRA0</accession>
<reference evidence="1" key="1">
    <citation type="submission" date="2023-10" db="EMBL/GenBank/DDBJ databases">
        <title>Genome assemblies of two species of porcelain crab, Petrolisthes cinctipes and Petrolisthes manimaculis (Anomura: Porcellanidae).</title>
        <authorList>
            <person name="Angst P."/>
        </authorList>
    </citation>
    <scope>NUCLEOTIDE SEQUENCE</scope>
    <source>
        <strain evidence="1">PB745_01</strain>
        <tissue evidence="1">Gill</tissue>
    </source>
</reference>
<name>A0AAE1BRA0_PETCI</name>
<evidence type="ECO:0000313" key="1">
    <source>
        <dbReference type="EMBL" id="KAK3855556.1"/>
    </source>
</evidence>
<proteinExistence type="predicted"/>
<comment type="caution">
    <text evidence="1">The sequence shown here is derived from an EMBL/GenBank/DDBJ whole genome shotgun (WGS) entry which is preliminary data.</text>
</comment>
<dbReference type="AlphaFoldDB" id="A0AAE1BRA0"/>
<dbReference type="Proteomes" id="UP001286313">
    <property type="component" value="Unassembled WGS sequence"/>
</dbReference>
<keyword evidence="2" id="KW-1185">Reference proteome</keyword>
<organism evidence="1 2">
    <name type="scientific">Petrolisthes cinctipes</name>
    <name type="common">Flat porcelain crab</name>
    <dbReference type="NCBI Taxonomy" id="88211"/>
    <lineage>
        <taxon>Eukaryota</taxon>
        <taxon>Metazoa</taxon>
        <taxon>Ecdysozoa</taxon>
        <taxon>Arthropoda</taxon>
        <taxon>Crustacea</taxon>
        <taxon>Multicrustacea</taxon>
        <taxon>Malacostraca</taxon>
        <taxon>Eumalacostraca</taxon>
        <taxon>Eucarida</taxon>
        <taxon>Decapoda</taxon>
        <taxon>Pleocyemata</taxon>
        <taxon>Anomura</taxon>
        <taxon>Galatheoidea</taxon>
        <taxon>Porcellanidae</taxon>
        <taxon>Petrolisthes</taxon>
    </lineage>
</organism>
<gene>
    <name evidence="1" type="ORF">Pcinc_038052</name>
</gene>
<sequence>MLHYYFRSTTNSIVDGSDPSRPRGGAALLLVSPTSNQGIKIASWFVLWVCVGMSVALPQYQFASRSNVDDQQGNLDLRSDGTADIIKYMLQDFDKSFSSQGTSMTKFNNMLLSLLPIGRAVILEKSITEDGYDTARHTKQQDDIEKLMPAILDTVKVILEDTPQRQPQLEA</sequence>
<dbReference type="EMBL" id="JAWQEG010006171">
    <property type="protein sequence ID" value="KAK3855556.1"/>
    <property type="molecule type" value="Genomic_DNA"/>
</dbReference>